<name>A0A5D0REH3_9FLAO</name>
<dbReference type="PROSITE" id="PS51257">
    <property type="entry name" value="PROKAR_LIPOPROTEIN"/>
    <property type="match status" value="1"/>
</dbReference>
<gene>
    <name evidence="1" type="ORF">ES674_06035</name>
</gene>
<proteinExistence type="predicted"/>
<accession>A0A5D0REH3</accession>
<organism evidence="1 2">
    <name type="scientific">Bizionia myxarmorum</name>
    <dbReference type="NCBI Taxonomy" id="291186"/>
    <lineage>
        <taxon>Bacteria</taxon>
        <taxon>Pseudomonadati</taxon>
        <taxon>Bacteroidota</taxon>
        <taxon>Flavobacteriia</taxon>
        <taxon>Flavobacteriales</taxon>
        <taxon>Flavobacteriaceae</taxon>
        <taxon>Bizionia</taxon>
    </lineage>
</organism>
<keyword evidence="2" id="KW-1185">Reference proteome</keyword>
<evidence type="ECO:0000313" key="2">
    <source>
        <dbReference type="Proteomes" id="UP000323720"/>
    </source>
</evidence>
<sequence>MIRNLLIIFILTITYSCSSDDTNVEPSIVPDENEQVDPGFYALQVGNSWTYKNYKRNINTEAYDDTGVIDSVSIVGTQEFNGSTYFKFRRNTIGNEANITFCNPNGEHFEYLRDSLGNLVNELGAVKFTNSNYSERLLNTDSWGTTYETLNADEASITVEAGAFDCVFSQRYAKSTEGEQFPGLDHFYYAEGIGLIYDTTSFISTAHHSIERRLDTYFVQ</sequence>
<reference evidence="1 2" key="1">
    <citation type="submission" date="2019-08" db="EMBL/GenBank/DDBJ databases">
        <title>Genomes of Antarctic Bizionia species.</title>
        <authorList>
            <person name="Bowman J.P."/>
        </authorList>
    </citation>
    <scope>NUCLEOTIDE SEQUENCE [LARGE SCALE GENOMIC DNA]</scope>
    <source>
        <strain evidence="1 2">ADA-4</strain>
    </source>
</reference>
<protein>
    <submittedName>
        <fullName evidence="1">Uncharacterized protein</fullName>
    </submittedName>
</protein>
<evidence type="ECO:0000313" key="1">
    <source>
        <dbReference type="EMBL" id="TYB79331.1"/>
    </source>
</evidence>
<dbReference type="RefSeq" id="WP_148403067.1">
    <property type="nucleotide sequence ID" value="NZ_VSKK01000001.1"/>
</dbReference>
<dbReference type="AlphaFoldDB" id="A0A5D0REH3"/>
<dbReference type="EMBL" id="VSKK01000001">
    <property type="protein sequence ID" value="TYB79331.1"/>
    <property type="molecule type" value="Genomic_DNA"/>
</dbReference>
<dbReference type="OrthoDB" id="9781289at2"/>
<comment type="caution">
    <text evidence="1">The sequence shown here is derived from an EMBL/GenBank/DDBJ whole genome shotgun (WGS) entry which is preliminary data.</text>
</comment>
<dbReference type="Proteomes" id="UP000323720">
    <property type="component" value="Unassembled WGS sequence"/>
</dbReference>